<organism evidence="1 2">
    <name type="scientific">Brassica cretica</name>
    <name type="common">Mustard</name>
    <dbReference type="NCBI Taxonomy" id="69181"/>
    <lineage>
        <taxon>Eukaryota</taxon>
        <taxon>Viridiplantae</taxon>
        <taxon>Streptophyta</taxon>
        <taxon>Embryophyta</taxon>
        <taxon>Tracheophyta</taxon>
        <taxon>Spermatophyta</taxon>
        <taxon>Magnoliopsida</taxon>
        <taxon>eudicotyledons</taxon>
        <taxon>Gunneridae</taxon>
        <taxon>Pentapetalae</taxon>
        <taxon>rosids</taxon>
        <taxon>malvids</taxon>
        <taxon>Brassicales</taxon>
        <taxon>Brassicaceae</taxon>
        <taxon>Brassiceae</taxon>
        <taxon>Brassica</taxon>
    </lineage>
</organism>
<accession>A0ABQ7BJT4</accession>
<proteinExistence type="predicted"/>
<gene>
    <name evidence="1" type="ORF">DY000_02038381</name>
</gene>
<evidence type="ECO:0000313" key="2">
    <source>
        <dbReference type="Proteomes" id="UP000266723"/>
    </source>
</evidence>
<evidence type="ECO:0000313" key="1">
    <source>
        <dbReference type="EMBL" id="KAF3532489.1"/>
    </source>
</evidence>
<name>A0ABQ7BJT4_BRACR</name>
<comment type="caution">
    <text evidence="1">The sequence shown here is derived from an EMBL/GenBank/DDBJ whole genome shotgun (WGS) entry which is preliminary data.</text>
</comment>
<dbReference type="Proteomes" id="UP000266723">
    <property type="component" value="Unassembled WGS sequence"/>
</dbReference>
<reference evidence="1 2" key="1">
    <citation type="journal article" date="2020" name="BMC Genomics">
        <title>Intraspecific diversification of the crop wild relative Brassica cretica Lam. using demographic model selection.</title>
        <authorList>
            <person name="Kioukis A."/>
            <person name="Michalopoulou V.A."/>
            <person name="Briers L."/>
            <person name="Pirintsos S."/>
            <person name="Studholme D.J."/>
            <person name="Pavlidis P."/>
            <person name="Sarris P.F."/>
        </authorList>
    </citation>
    <scope>NUCLEOTIDE SEQUENCE [LARGE SCALE GENOMIC DNA]</scope>
    <source>
        <strain evidence="2">cv. PFS-1207/04</strain>
    </source>
</reference>
<keyword evidence="2" id="KW-1185">Reference proteome</keyword>
<dbReference type="EMBL" id="QGKV02001507">
    <property type="protein sequence ID" value="KAF3532489.1"/>
    <property type="molecule type" value="Genomic_DNA"/>
</dbReference>
<sequence>MHGLMSYRRFRRARTLRIDQAERMLGRYVATELGSSLVTTERPSGMDAWSLRSDQAWLELGRYVATERNGRSDRTACMWLALDRGYIKSHSASLDDPFNPSQFQKCRLPSQIISNTQLKCSIPKMFGLHKKSSQASKLQQDVYYPFKTDAWSLRSDQAWLELGRYVATERNGRSDRTACMYGSCVMTELGLSLIRTKLYLGNIRCDVFLTVQDLLRKDILVFCGDLDVNFVVTVFDPNSAGRPRPWATRPWCWSSSPMGGATVVLVVLARGQGEQVRTVRFSGLDLSLFVPIFPEIFVHKYLYSSDLSFEKNLLK</sequence>
<protein>
    <submittedName>
        <fullName evidence="1">Uncharacterized protein</fullName>
    </submittedName>
</protein>